<evidence type="ECO:0000313" key="1">
    <source>
        <dbReference type="EMBL" id="MFC0205023.1"/>
    </source>
</evidence>
<dbReference type="EMBL" id="JBHLWK010000014">
    <property type="protein sequence ID" value="MFC0205023.1"/>
    <property type="molecule type" value="Genomic_DNA"/>
</dbReference>
<evidence type="ECO:0000313" key="2">
    <source>
        <dbReference type="Proteomes" id="UP001589798"/>
    </source>
</evidence>
<dbReference type="RefSeq" id="WP_379487783.1">
    <property type="nucleotide sequence ID" value="NZ_JBHLWK010000014.1"/>
</dbReference>
<gene>
    <name evidence="1" type="ORF">ACFFJC_12155</name>
</gene>
<name>A0ABV6CWB9_9SPHN</name>
<organism evidence="1 2">
    <name type="scientific">Novosphingobium soli</name>
    <dbReference type="NCBI Taxonomy" id="574956"/>
    <lineage>
        <taxon>Bacteria</taxon>
        <taxon>Pseudomonadati</taxon>
        <taxon>Pseudomonadota</taxon>
        <taxon>Alphaproteobacteria</taxon>
        <taxon>Sphingomonadales</taxon>
        <taxon>Sphingomonadaceae</taxon>
        <taxon>Novosphingobium</taxon>
    </lineage>
</organism>
<keyword evidence="2" id="KW-1185">Reference proteome</keyword>
<comment type="caution">
    <text evidence="1">The sequence shown here is derived from an EMBL/GenBank/DDBJ whole genome shotgun (WGS) entry which is preliminary data.</text>
</comment>
<dbReference type="Proteomes" id="UP001589798">
    <property type="component" value="Unassembled WGS sequence"/>
</dbReference>
<reference evidence="1 2" key="1">
    <citation type="submission" date="2024-09" db="EMBL/GenBank/DDBJ databases">
        <authorList>
            <person name="Sun Q."/>
            <person name="Mori K."/>
        </authorList>
    </citation>
    <scope>NUCLEOTIDE SEQUENCE [LARGE SCALE GENOMIC DNA]</scope>
    <source>
        <strain evidence="1 2">CCM 7706</strain>
    </source>
</reference>
<sequence>MQPIAYLFTSGDWCEPDALQRGRLVDFVVENRAARQIYLALGVRAPSSATLKPPPALNDAAALGGELAGKLTG</sequence>
<accession>A0ABV6CWB9</accession>
<proteinExistence type="predicted"/>
<protein>
    <submittedName>
        <fullName evidence="1">Uncharacterized protein</fullName>
    </submittedName>
</protein>